<feature type="transmembrane region" description="Helical" evidence="2">
    <location>
        <begin position="29"/>
        <end position="45"/>
    </location>
</feature>
<keyword evidence="4" id="KW-1185">Reference proteome</keyword>
<accession>A0ABN1IFV1</accession>
<proteinExistence type="predicted"/>
<dbReference type="Proteomes" id="UP001501523">
    <property type="component" value="Unassembled WGS sequence"/>
</dbReference>
<evidence type="ECO:0000256" key="1">
    <source>
        <dbReference type="SAM" id="MobiDB-lite"/>
    </source>
</evidence>
<dbReference type="RefSeq" id="WP_343788848.1">
    <property type="nucleotide sequence ID" value="NZ_BAAAEU010000006.1"/>
</dbReference>
<comment type="caution">
    <text evidence="3">The sequence shown here is derived from an EMBL/GenBank/DDBJ whole genome shotgun (WGS) entry which is preliminary data.</text>
</comment>
<organism evidence="3 4">
    <name type="scientific">Dokdonella soli</name>
    <dbReference type="NCBI Taxonomy" id="529810"/>
    <lineage>
        <taxon>Bacteria</taxon>
        <taxon>Pseudomonadati</taxon>
        <taxon>Pseudomonadota</taxon>
        <taxon>Gammaproteobacteria</taxon>
        <taxon>Lysobacterales</taxon>
        <taxon>Rhodanobacteraceae</taxon>
        <taxon>Dokdonella</taxon>
    </lineage>
</organism>
<evidence type="ECO:0000256" key="2">
    <source>
        <dbReference type="SAM" id="Phobius"/>
    </source>
</evidence>
<protein>
    <recommendedName>
        <fullName evidence="5">DUF2339 domain-containing protein</fullName>
    </recommendedName>
</protein>
<name>A0ABN1IFV1_9GAMM</name>
<gene>
    <name evidence="3" type="ORF">GCM10009105_14800</name>
</gene>
<reference evidence="3 4" key="1">
    <citation type="journal article" date="2019" name="Int. J. Syst. Evol. Microbiol.">
        <title>The Global Catalogue of Microorganisms (GCM) 10K type strain sequencing project: providing services to taxonomists for standard genome sequencing and annotation.</title>
        <authorList>
            <consortium name="The Broad Institute Genomics Platform"/>
            <consortium name="The Broad Institute Genome Sequencing Center for Infectious Disease"/>
            <person name="Wu L."/>
            <person name="Ma J."/>
        </authorList>
    </citation>
    <scope>NUCLEOTIDE SEQUENCE [LARGE SCALE GENOMIC DNA]</scope>
    <source>
        <strain evidence="3 4">JCM 15421</strain>
    </source>
</reference>
<keyword evidence="2" id="KW-0472">Membrane</keyword>
<feature type="compositionally biased region" description="Low complexity" evidence="1">
    <location>
        <begin position="76"/>
        <end position="92"/>
    </location>
</feature>
<feature type="region of interest" description="Disordered" evidence="1">
    <location>
        <begin position="55"/>
        <end position="101"/>
    </location>
</feature>
<sequence length="101" mass="10429">MARWIMLGFTILGFVLVFSAKAPGLLAIGLLLALIGVIGFVLALASDRISANARPDASMASTEDLVALRKRPQRPSPTVTPSAAGASAAATPGDHEPRPTH</sequence>
<evidence type="ECO:0008006" key="5">
    <source>
        <dbReference type="Google" id="ProtNLM"/>
    </source>
</evidence>
<dbReference type="EMBL" id="BAAAEU010000006">
    <property type="protein sequence ID" value="GAA0712313.1"/>
    <property type="molecule type" value="Genomic_DNA"/>
</dbReference>
<evidence type="ECO:0000313" key="3">
    <source>
        <dbReference type="EMBL" id="GAA0712313.1"/>
    </source>
</evidence>
<keyword evidence="2" id="KW-0812">Transmembrane</keyword>
<keyword evidence="2" id="KW-1133">Transmembrane helix</keyword>
<evidence type="ECO:0000313" key="4">
    <source>
        <dbReference type="Proteomes" id="UP001501523"/>
    </source>
</evidence>